<keyword evidence="3 9" id="KW-0812">Transmembrane</keyword>
<feature type="region of interest" description="Disordered" evidence="8">
    <location>
        <begin position="208"/>
        <end position="234"/>
    </location>
</feature>
<evidence type="ECO:0000256" key="6">
    <source>
        <dbReference type="ARBA" id="ARBA00023136"/>
    </source>
</evidence>
<comment type="similarity">
    <text evidence="2">Belongs to the peptidase S54 family.</text>
</comment>
<reference evidence="12" key="1">
    <citation type="submission" date="2016-02" db="EMBL/GenBank/DDBJ databases">
        <title>Draft genome sequence of Microdochium bolleyi, a fungal endophyte of beachgrass.</title>
        <authorList>
            <consortium name="DOE Joint Genome Institute"/>
            <person name="David A.S."/>
            <person name="May G."/>
            <person name="Haridas S."/>
            <person name="Lim J."/>
            <person name="Wang M."/>
            <person name="Labutti K."/>
            <person name="Lipzen A."/>
            <person name="Barry K."/>
            <person name="Grigoriev I.V."/>
        </authorList>
    </citation>
    <scope>NUCLEOTIDE SEQUENCE [LARGE SCALE GENOMIC DNA]</scope>
    <source>
        <strain evidence="12">J235TASD1</strain>
    </source>
</reference>
<dbReference type="InterPro" id="IPR022764">
    <property type="entry name" value="Peptidase_S54_rhomboid_dom"/>
</dbReference>
<sequence>MSFLGQVAPVPAPSSVRVGIRALVRVSHRQLPRATVVIPHRQLHTPGLSIHTARDGPKSFSRSRWLYCNSRQSSRVPCSSTNNYLDPRTQTRTIFTFRAITHYSKLPLDYEDAKGIQFRKEDLTQREVNQIFGPHIKAESANQLLRIIHGRRVAGTLEDPGLQINTASYKSEDKIKALLYLRKHIPVNEIVMAGLRAEDELKAIEAAEQERENGGEEAEHQHEETSAQTRPTGRIPVVKKEDESPYGEGHFDRIRKANIAKREAEEKRLEEERIKREEEEALGNIGPLSTEQAQPRAVSPWMQKQRERATSDLQAPPEMSSWQRLRPMVFTALLICGLATLLAVNYQPPRKTSRLFPDIPPAAATCLTIIALNLAVWGLWKLPPAWKLLNRYFLIIAATPRPLQLVGAMFSHQTLGHLAMNMGVLWFFGTRLHDSVGRGDFLALYFTCGTVGFLASLTDLVLRRGLEFTTHGASGAVYGLIAAYFWMHKFDEFKLFGYPTDPTHGPPGLAFIGLIMGIHIAGLLSKKASLNDLPDEPRESERTSSGMREYSVPSIM</sequence>
<keyword evidence="7" id="KW-0175">Coiled coil</keyword>
<feature type="transmembrane region" description="Helical" evidence="9">
    <location>
        <begin position="328"/>
        <end position="347"/>
    </location>
</feature>
<feature type="transmembrane region" description="Helical" evidence="9">
    <location>
        <begin position="359"/>
        <end position="380"/>
    </location>
</feature>
<evidence type="ECO:0000256" key="1">
    <source>
        <dbReference type="ARBA" id="ARBA00004141"/>
    </source>
</evidence>
<dbReference type="STRING" id="196109.A0A136J3N9"/>
<feature type="domain" description="Peptidase S54 rhomboid" evidence="10">
    <location>
        <begin position="404"/>
        <end position="523"/>
    </location>
</feature>
<name>A0A136J3N9_9PEZI</name>
<evidence type="ECO:0000259" key="10">
    <source>
        <dbReference type="Pfam" id="PF01694"/>
    </source>
</evidence>
<dbReference type="Gene3D" id="1.20.1540.10">
    <property type="entry name" value="Rhomboid-like"/>
    <property type="match status" value="1"/>
</dbReference>
<feature type="coiled-coil region" evidence="7">
    <location>
        <begin position="254"/>
        <end position="282"/>
    </location>
</feature>
<keyword evidence="12" id="KW-1185">Reference proteome</keyword>
<dbReference type="OrthoDB" id="10260614at2759"/>
<dbReference type="Pfam" id="PF01694">
    <property type="entry name" value="Rhomboid"/>
    <property type="match status" value="1"/>
</dbReference>
<evidence type="ECO:0000313" key="12">
    <source>
        <dbReference type="Proteomes" id="UP000070501"/>
    </source>
</evidence>
<dbReference type="PANTHER" id="PTHR43731:SF14">
    <property type="entry name" value="PRESENILIN-ASSOCIATED RHOMBOID-LIKE PROTEIN, MITOCHONDRIAL"/>
    <property type="match status" value="1"/>
</dbReference>
<evidence type="ECO:0000256" key="4">
    <source>
        <dbReference type="ARBA" id="ARBA00022801"/>
    </source>
</evidence>
<dbReference type="AlphaFoldDB" id="A0A136J3N9"/>
<keyword evidence="6 9" id="KW-0472">Membrane</keyword>
<evidence type="ECO:0000313" key="11">
    <source>
        <dbReference type="EMBL" id="KXJ91772.1"/>
    </source>
</evidence>
<evidence type="ECO:0000256" key="9">
    <source>
        <dbReference type="SAM" id="Phobius"/>
    </source>
</evidence>
<feature type="transmembrane region" description="Helical" evidence="9">
    <location>
        <begin position="507"/>
        <end position="524"/>
    </location>
</feature>
<dbReference type="InterPro" id="IPR050925">
    <property type="entry name" value="Rhomboid_protease_S54"/>
</dbReference>
<feature type="transmembrane region" description="Helical" evidence="9">
    <location>
        <begin position="468"/>
        <end position="487"/>
    </location>
</feature>
<dbReference type="Proteomes" id="UP000070501">
    <property type="component" value="Unassembled WGS sequence"/>
</dbReference>
<dbReference type="GO" id="GO:0006465">
    <property type="term" value="P:signal peptide processing"/>
    <property type="evidence" value="ECO:0007669"/>
    <property type="project" value="TreeGrafter"/>
</dbReference>
<feature type="region of interest" description="Disordered" evidence="8">
    <location>
        <begin position="532"/>
        <end position="556"/>
    </location>
</feature>
<evidence type="ECO:0000256" key="5">
    <source>
        <dbReference type="ARBA" id="ARBA00022989"/>
    </source>
</evidence>
<accession>A0A136J3N9</accession>
<evidence type="ECO:0000256" key="2">
    <source>
        <dbReference type="ARBA" id="ARBA00009045"/>
    </source>
</evidence>
<protein>
    <recommendedName>
        <fullName evidence="10">Peptidase S54 rhomboid domain-containing protein</fullName>
    </recommendedName>
</protein>
<proteinExistence type="inferred from homology"/>
<evidence type="ECO:0000256" key="3">
    <source>
        <dbReference type="ARBA" id="ARBA00022692"/>
    </source>
</evidence>
<feature type="compositionally biased region" description="Basic and acidic residues" evidence="8">
    <location>
        <begin position="208"/>
        <end position="225"/>
    </location>
</feature>
<keyword evidence="4" id="KW-0378">Hydrolase</keyword>
<dbReference type="GO" id="GO:0004252">
    <property type="term" value="F:serine-type endopeptidase activity"/>
    <property type="evidence" value="ECO:0007669"/>
    <property type="project" value="InterPro"/>
</dbReference>
<evidence type="ECO:0000256" key="7">
    <source>
        <dbReference type="SAM" id="Coils"/>
    </source>
</evidence>
<feature type="transmembrane region" description="Helical" evidence="9">
    <location>
        <begin position="442"/>
        <end position="461"/>
    </location>
</feature>
<dbReference type="GO" id="GO:0016020">
    <property type="term" value="C:membrane"/>
    <property type="evidence" value="ECO:0007669"/>
    <property type="project" value="UniProtKB-SubCell"/>
</dbReference>
<organism evidence="11 12">
    <name type="scientific">Microdochium bolleyi</name>
    <dbReference type="NCBI Taxonomy" id="196109"/>
    <lineage>
        <taxon>Eukaryota</taxon>
        <taxon>Fungi</taxon>
        <taxon>Dikarya</taxon>
        <taxon>Ascomycota</taxon>
        <taxon>Pezizomycotina</taxon>
        <taxon>Sordariomycetes</taxon>
        <taxon>Xylariomycetidae</taxon>
        <taxon>Xylariales</taxon>
        <taxon>Microdochiaceae</taxon>
        <taxon>Microdochium</taxon>
    </lineage>
</organism>
<keyword evidence="5 9" id="KW-1133">Transmembrane helix</keyword>
<dbReference type="SUPFAM" id="SSF144091">
    <property type="entry name" value="Rhomboid-like"/>
    <property type="match status" value="1"/>
</dbReference>
<dbReference type="InterPro" id="IPR035952">
    <property type="entry name" value="Rhomboid-like_sf"/>
</dbReference>
<evidence type="ECO:0000256" key="8">
    <source>
        <dbReference type="SAM" id="MobiDB-lite"/>
    </source>
</evidence>
<dbReference type="EMBL" id="KQ964249">
    <property type="protein sequence ID" value="KXJ91772.1"/>
    <property type="molecule type" value="Genomic_DNA"/>
</dbReference>
<dbReference type="PANTHER" id="PTHR43731">
    <property type="entry name" value="RHOMBOID PROTEASE"/>
    <property type="match status" value="1"/>
</dbReference>
<dbReference type="InParanoid" id="A0A136J3N9"/>
<gene>
    <name evidence="11" type="ORF">Micbo1qcDRAFT_161793</name>
</gene>
<comment type="subcellular location">
    <subcellularLocation>
        <location evidence="1">Membrane</location>
        <topology evidence="1">Multi-pass membrane protein</topology>
    </subcellularLocation>
</comment>